<dbReference type="Pfam" id="PF13614">
    <property type="entry name" value="AAA_31"/>
    <property type="match status" value="1"/>
</dbReference>
<keyword evidence="12" id="KW-0829">Tyrosine-protein kinase</keyword>
<evidence type="ECO:0000313" key="24">
    <source>
        <dbReference type="Proteomes" id="UP000297385"/>
    </source>
</evidence>
<evidence type="ECO:0000256" key="6">
    <source>
        <dbReference type="ARBA" id="ARBA00022692"/>
    </source>
</evidence>
<keyword evidence="5 23" id="KW-0808">Transferase</keyword>
<gene>
    <name evidence="23" type="ORF">E2553_42370</name>
</gene>
<comment type="subcellular location">
    <subcellularLocation>
        <location evidence="1">Cell inner membrane</location>
        <topology evidence="1">Multi-pass membrane protein</topology>
    </subcellularLocation>
</comment>
<dbReference type="PANTHER" id="PTHR32309">
    <property type="entry name" value="TYROSINE-PROTEIN KINASE"/>
    <property type="match status" value="1"/>
</dbReference>
<keyword evidence="10 19" id="KW-1133">Transmembrane helix</keyword>
<dbReference type="FunFam" id="3.40.50.300:FF:000527">
    <property type="entry name" value="Tyrosine-protein kinase etk"/>
    <property type="match status" value="1"/>
</dbReference>
<feature type="region of interest" description="Disordered" evidence="18">
    <location>
        <begin position="1"/>
        <end position="20"/>
    </location>
</feature>
<keyword evidence="13" id="KW-0270">Exopolysaccharide synthesis</keyword>
<feature type="domain" description="AAA" evidence="21">
    <location>
        <begin position="565"/>
        <end position="712"/>
    </location>
</feature>
<evidence type="ECO:0000313" key="23">
    <source>
        <dbReference type="EMBL" id="TFE36413.1"/>
    </source>
</evidence>
<dbReference type="CDD" id="cd05387">
    <property type="entry name" value="BY-kinase"/>
    <property type="match status" value="1"/>
</dbReference>
<dbReference type="GO" id="GO:0004713">
    <property type="term" value="F:protein tyrosine kinase activity"/>
    <property type="evidence" value="ECO:0007669"/>
    <property type="project" value="UniProtKB-KW"/>
</dbReference>
<evidence type="ECO:0000256" key="19">
    <source>
        <dbReference type="SAM" id="Phobius"/>
    </source>
</evidence>
<keyword evidence="9" id="KW-0067">ATP-binding</keyword>
<keyword evidence="7" id="KW-0547">Nucleotide-binding</keyword>
<dbReference type="Pfam" id="PF13807">
    <property type="entry name" value="GNVR"/>
    <property type="match status" value="1"/>
</dbReference>
<dbReference type="NCBIfam" id="TIGR01007">
    <property type="entry name" value="eps_fam"/>
    <property type="match status" value="1"/>
</dbReference>
<evidence type="ECO:0000256" key="12">
    <source>
        <dbReference type="ARBA" id="ARBA00023137"/>
    </source>
</evidence>
<evidence type="ECO:0000256" key="14">
    <source>
        <dbReference type="ARBA" id="ARBA00053015"/>
    </source>
</evidence>
<dbReference type="InterPro" id="IPR025669">
    <property type="entry name" value="AAA_dom"/>
</dbReference>
<feature type="domain" description="Tyrosine-protein kinase G-rich" evidence="22">
    <location>
        <begin position="398"/>
        <end position="474"/>
    </location>
</feature>
<feature type="transmembrane region" description="Helical" evidence="19">
    <location>
        <begin position="37"/>
        <end position="55"/>
    </location>
</feature>
<evidence type="ECO:0000256" key="10">
    <source>
        <dbReference type="ARBA" id="ARBA00022989"/>
    </source>
</evidence>
<dbReference type="Proteomes" id="UP000297385">
    <property type="component" value="Unassembled WGS sequence"/>
</dbReference>
<dbReference type="InterPro" id="IPR005702">
    <property type="entry name" value="Wzc-like_C"/>
</dbReference>
<name>A0A4Y8MG92_9BURK</name>
<evidence type="ECO:0000256" key="3">
    <source>
        <dbReference type="ARBA" id="ARBA00022475"/>
    </source>
</evidence>
<keyword evidence="8 23" id="KW-0418">Kinase</keyword>
<protein>
    <recommendedName>
        <fullName evidence="16">Putative tyrosine-protein kinase EpsB</fullName>
    </recommendedName>
    <alternativeName>
        <fullName evidence="17">EPS I polysaccharide export protein EpsB</fullName>
    </alternativeName>
</protein>
<evidence type="ECO:0000256" key="4">
    <source>
        <dbReference type="ARBA" id="ARBA00022519"/>
    </source>
</evidence>
<comment type="caution">
    <text evidence="23">The sequence shown here is derived from an EMBL/GenBank/DDBJ whole genome shotgun (WGS) entry which is preliminary data.</text>
</comment>
<dbReference type="InterPro" id="IPR050445">
    <property type="entry name" value="Bact_polysacc_biosynth/exp"/>
</dbReference>
<dbReference type="InterPro" id="IPR027417">
    <property type="entry name" value="P-loop_NTPase"/>
</dbReference>
<dbReference type="Gene3D" id="3.40.50.300">
    <property type="entry name" value="P-loop containing nucleotide triphosphate hydrolases"/>
    <property type="match status" value="1"/>
</dbReference>
<evidence type="ECO:0000256" key="16">
    <source>
        <dbReference type="ARBA" id="ARBA00067833"/>
    </source>
</evidence>
<keyword evidence="4" id="KW-0997">Cell inner membrane</keyword>
<evidence type="ECO:0000256" key="9">
    <source>
        <dbReference type="ARBA" id="ARBA00022840"/>
    </source>
</evidence>
<comment type="similarity">
    <text evidence="2">Belongs to the etk/wzc family.</text>
</comment>
<dbReference type="EMBL" id="SNVI01000008">
    <property type="protein sequence ID" value="TFE36413.1"/>
    <property type="molecule type" value="Genomic_DNA"/>
</dbReference>
<evidence type="ECO:0000256" key="7">
    <source>
        <dbReference type="ARBA" id="ARBA00022741"/>
    </source>
</evidence>
<dbReference type="InterPro" id="IPR003856">
    <property type="entry name" value="LPS_length_determ_N"/>
</dbReference>
<dbReference type="GO" id="GO:0042802">
    <property type="term" value="F:identical protein binding"/>
    <property type="evidence" value="ECO:0007669"/>
    <property type="project" value="UniProtKB-ARBA"/>
</dbReference>
<dbReference type="InterPro" id="IPR032807">
    <property type="entry name" value="GNVR"/>
</dbReference>
<keyword evidence="6 19" id="KW-0812">Transmembrane</keyword>
<dbReference type="PANTHER" id="PTHR32309:SF32">
    <property type="entry name" value="TYROSINE-PROTEIN KINASE ETK-RELATED"/>
    <property type="match status" value="1"/>
</dbReference>
<evidence type="ECO:0000256" key="13">
    <source>
        <dbReference type="ARBA" id="ARBA00023169"/>
    </source>
</evidence>
<dbReference type="RefSeq" id="WP_134466522.1">
    <property type="nucleotide sequence ID" value="NZ_SNVI01000008.1"/>
</dbReference>
<feature type="domain" description="Polysaccharide chain length determinant N-terminal" evidence="20">
    <location>
        <begin position="26"/>
        <end position="111"/>
    </location>
</feature>
<evidence type="ECO:0000256" key="17">
    <source>
        <dbReference type="ARBA" id="ARBA00081049"/>
    </source>
</evidence>
<dbReference type="AlphaFoldDB" id="A0A4Y8MG92"/>
<accession>A0A4Y8MG92</accession>
<evidence type="ECO:0000259" key="21">
    <source>
        <dbReference type="Pfam" id="PF13614"/>
    </source>
</evidence>
<keyword evidence="3" id="KW-1003">Cell membrane</keyword>
<evidence type="ECO:0000256" key="2">
    <source>
        <dbReference type="ARBA" id="ARBA00008883"/>
    </source>
</evidence>
<evidence type="ECO:0000256" key="1">
    <source>
        <dbReference type="ARBA" id="ARBA00004429"/>
    </source>
</evidence>
<evidence type="ECO:0000256" key="11">
    <source>
        <dbReference type="ARBA" id="ARBA00023136"/>
    </source>
</evidence>
<dbReference type="SUPFAM" id="SSF52540">
    <property type="entry name" value="P-loop containing nucleoside triphosphate hydrolases"/>
    <property type="match status" value="1"/>
</dbReference>
<organism evidence="23 24">
    <name type="scientific">Paraburkholderia dipogonis</name>
    <dbReference type="NCBI Taxonomy" id="1211383"/>
    <lineage>
        <taxon>Bacteria</taxon>
        <taxon>Pseudomonadati</taxon>
        <taxon>Pseudomonadota</taxon>
        <taxon>Betaproteobacteria</taxon>
        <taxon>Burkholderiales</taxon>
        <taxon>Burkholderiaceae</taxon>
        <taxon>Paraburkholderia</taxon>
    </lineage>
</organism>
<sequence length="760" mass="82099">MKRSQLQAPVPNYQAAPSDDEVSPLDLWYNITSNKIVFAYILAIFLVAAMLYAIFASPTYKANALIQVDPQQTSALGALSDVASALNMNKSLDGELDILNSRAVMGKAVAETHADTTVSVDNRFPIFGDLYARLVGTSTTVAPAPFGLGAFAWGGERLVLGTLVLPPSLYGKKVYLTITPDDKWRLDGKDKDLLAQGRVGDSQSFPVHTDDGTFEAKILVSEMAGRPGTRFQVVQTSEQSTIEALRKQLKVEETTKDSSMIQMTLKAKDPVFAARFLNSLGNAYVALNIAHRSEQARLSLRFLGAKLPALRHDLELSEDRLNRYRIETKTIDIEDQTESLLTRSAALIKQGTLVDLNLEAAKAQYNEFHPSVKALQAQKLAIDAMESAVSVQIEKLPETQQHYLRLARDVTVNTQLYTALLSNAQQLEIAEAGTTGNVSVIDMAVPPEKADWPKVPIVVAGGLMSGALVAFVVVQLLGSLRGSLRDPLQVERVANLPLYAVVPTSKGQQSLLRVAHREGQGITLLAQSDPGDPSIEALRALRATLKFALAGNASNIVLFTGPSQGLGKTFTSANFSYLLALNGARVLIIDADMRRSGLGEYFPNERRGGLAEVLFGTVPLAVAIQRTGLENLHVLPAGNRVPPNPSELLERPAFAALLREASAEYDYVVIDSPPVLPVSDAVIIAQQCSAVFLVVRSEVTTGRQLTETIDRLTHARATVSGLVFNGFSAGRYGYGYGYDYGYGAGSSLETSGKRKATRVG</sequence>
<dbReference type="GO" id="GO:0000271">
    <property type="term" value="P:polysaccharide biosynthetic process"/>
    <property type="evidence" value="ECO:0007669"/>
    <property type="project" value="UniProtKB-KW"/>
</dbReference>
<comment type="catalytic activity">
    <reaction evidence="14">
        <text>L-tyrosyl-[protein] + ATP = O-phospho-L-tyrosyl-[protein] + ADP + H(+)</text>
        <dbReference type="Rhea" id="RHEA:10596"/>
        <dbReference type="Rhea" id="RHEA-COMP:10136"/>
        <dbReference type="Rhea" id="RHEA-COMP:20101"/>
        <dbReference type="ChEBI" id="CHEBI:15378"/>
        <dbReference type="ChEBI" id="CHEBI:30616"/>
        <dbReference type="ChEBI" id="CHEBI:46858"/>
        <dbReference type="ChEBI" id="CHEBI:61978"/>
        <dbReference type="ChEBI" id="CHEBI:456216"/>
    </reaction>
</comment>
<comment type="function">
    <text evidence="15">Probably involved in polymerization and/or export of exopolysaccharide EPS I which functions as a virulence factor. May be involved in an ATP-dependent process in the pathway for EPS I production, possibly export of the trimeric repeat units across the inner membrane or their polymerization.</text>
</comment>
<keyword evidence="11 19" id="KW-0472">Membrane</keyword>
<evidence type="ECO:0000256" key="18">
    <source>
        <dbReference type="SAM" id="MobiDB-lite"/>
    </source>
</evidence>
<dbReference type="GO" id="GO:0005886">
    <property type="term" value="C:plasma membrane"/>
    <property type="evidence" value="ECO:0007669"/>
    <property type="project" value="UniProtKB-SubCell"/>
</dbReference>
<dbReference type="GO" id="GO:0005524">
    <property type="term" value="F:ATP binding"/>
    <property type="evidence" value="ECO:0007669"/>
    <property type="project" value="UniProtKB-KW"/>
</dbReference>
<evidence type="ECO:0000256" key="15">
    <source>
        <dbReference type="ARBA" id="ARBA00054296"/>
    </source>
</evidence>
<proteinExistence type="inferred from homology"/>
<evidence type="ECO:0000256" key="8">
    <source>
        <dbReference type="ARBA" id="ARBA00022777"/>
    </source>
</evidence>
<dbReference type="Pfam" id="PF02706">
    <property type="entry name" value="Wzz"/>
    <property type="match status" value="1"/>
</dbReference>
<evidence type="ECO:0000259" key="22">
    <source>
        <dbReference type="Pfam" id="PF13807"/>
    </source>
</evidence>
<dbReference type="Pfam" id="PF23607">
    <property type="entry name" value="WZC_N"/>
    <property type="match status" value="1"/>
</dbReference>
<reference evidence="23 24" key="1">
    <citation type="submission" date="2019-03" db="EMBL/GenBank/DDBJ databases">
        <title>Complete Genome Sequence of Paraburkholderia dipogonis ICMP 19430T, a Nitrogen-fixing Symbiont of the South African Invasive Legume Dipogon lignosus in New Zealand.</title>
        <authorList>
            <person name="De Meyer S.E."/>
        </authorList>
    </citation>
    <scope>NUCLEOTIDE SEQUENCE [LARGE SCALE GENOMIC DNA]</scope>
    <source>
        <strain evidence="23 24">ICMP 19430</strain>
    </source>
</reference>
<evidence type="ECO:0000259" key="20">
    <source>
        <dbReference type="Pfam" id="PF02706"/>
    </source>
</evidence>
<evidence type="ECO:0000256" key="5">
    <source>
        <dbReference type="ARBA" id="ARBA00022679"/>
    </source>
</evidence>